<sequence>MSGIAQGLVLWPLIVVIFINDLPEFADSVIYLFANDTNTFNSIRSRSDSDALQGDLEKMLQWVMTDNIASQIPPREMHTYEHSSE</sequence>
<keyword evidence="3" id="KW-1185">Reference proteome</keyword>
<name>A0AAV3XUI8_9GAST</name>
<proteinExistence type="predicted"/>
<keyword evidence="1" id="KW-0732">Signal</keyword>
<keyword evidence="2" id="KW-0378">Hydrolase</keyword>
<feature type="signal peptide" evidence="1">
    <location>
        <begin position="1"/>
        <end position="28"/>
    </location>
</feature>
<organism evidence="2 3">
    <name type="scientific">Plakobranchus ocellatus</name>
    <dbReference type="NCBI Taxonomy" id="259542"/>
    <lineage>
        <taxon>Eukaryota</taxon>
        <taxon>Metazoa</taxon>
        <taxon>Spiralia</taxon>
        <taxon>Lophotrochozoa</taxon>
        <taxon>Mollusca</taxon>
        <taxon>Gastropoda</taxon>
        <taxon>Heterobranchia</taxon>
        <taxon>Euthyneura</taxon>
        <taxon>Panpulmonata</taxon>
        <taxon>Sacoglossa</taxon>
        <taxon>Placobranchoidea</taxon>
        <taxon>Plakobranchidae</taxon>
        <taxon>Plakobranchus</taxon>
    </lineage>
</organism>
<dbReference type="Proteomes" id="UP000735302">
    <property type="component" value="Unassembled WGS sequence"/>
</dbReference>
<dbReference type="EMBL" id="BLXT01000020">
    <property type="protein sequence ID" value="GFN73623.1"/>
    <property type="molecule type" value="Genomic_DNA"/>
</dbReference>
<dbReference type="GO" id="GO:0004519">
    <property type="term" value="F:endonuclease activity"/>
    <property type="evidence" value="ECO:0007669"/>
    <property type="project" value="UniProtKB-KW"/>
</dbReference>
<evidence type="ECO:0000313" key="2">
    <source>
        <dbReference type="EMBL" id="GFN73623.1"/>
    </source>
</evidence>
<evidence type="ECO:0000313" key="3">
    <source>
        <dbReference type="Proteomes" id="UP000735302"/>
    </source>
</evidence>
<feature type="chain" id="PRO_5043584913" evidence="1">
    <location>
        <begin position="29"/>
        <end position="85"/>
    </location>
</feature>
<evidence type="ECO:0000256" key="1">
    <source>
        <dbReference type="SAM" id="SignalP"/>
    </source>
</evidence>
<accession>A0AAV3XUI8</accession>
<comment type="caution">
    <text evidence="2">The sequence shown here is derived from an EMBL/GenBank/DDBJ whole genome shotgun (WGS) entry which is preliminary data.</text>
</comment>
<gene>
    <name evidence="2" type="ORF">PoB_000012900</name>
</gene>
<keyword evidence="2" id="KW-0540">Nuclease</keyword>
<dbReference type="AlphaFoldDB" id="A0AAV3XUI8"/>
<keyword evidence="2" id="KW-0255">Endonuclease</keyword>
<protein>
    <submittedName>
        <fullName evidence="2">Endonuclease-reverse transcriptase</fullName>
    </submittedName>
</protein>
<reference evidence="2 3" key="1">
    <citation type="journal article" date="2021" name="Elife">
        <title>Chloroplast acquisition without the gene transfer in kleptoplastic sea slugs, Plakobranchus ocellatus.</title>
        <authorList>
            <person name="Maeda T."/>
            <person name="Takahashi S."/>
            <person name="Yoshida T."/>
            <person name="Shimamura S."/>
            <person name="Takaki Y."/>
            <person name="Nagai Y."/>
            <person name="Toyoda A."/>
            <person name="Suzuki Y."/>
            <person name="Arimoto A."/>
            <person name="Ishii H."/>
            <person name="Satoh N."/>
            <person name="Nishiyama T."/>
            <person name="Hasebe M."/>
            <person name="Maruyama T."/>
            <person name="Minagawa J."/>
            <person name="Obokata J."/>
            <person name="Shigenobu S."/>
        </authorList>
    </citation>
    <scope>NUCLEOTIDE SEQUENCE [LARGE SCALE GENOMIC DNA]</scope>
</reference>